<protein>
    <submittedName>
        <fullName evidence="1">Uncharacterized protein</fullName>
    </submittedName>
</protein>
<evidence type="ECO:0000313" key="1">
    <source>
        <dbReference type="EMBL" id="QEM14089.1"/>
    </source>
</evidence>
<dbReference type="RefSeq" id="WP_112574483.1">
    <property type="nucleotide sequence ID" value="NZ_CP043450.1"/>
</dbReference>
<accession>A0A5C1I7Q3</accession>
<reference evidence="1" key="1">
    <citation type="submission" date="2019-08" db="EMBL/GenBank/DDBJ databases">
        <title>Comparative genome analysis confer to the adaptation heavy metal polluted environment.</title>
        <authorList>
            <person name="Li Y."/>
        </authorList>
    </citation>
    <scope>NUCLEOTIDE SEQUENCE [LARGE SCALE GENOMIC DNA]</scope>
    <source>
        <strain evidence="1">P1</strain>
    </source>
</reference>
<dbReference type="EMBL" id="CP043450">
    <property type="protein sequence ID" value="QEM14089.1"/>
    <property type="molecule type" value="Genomic_DNA"/>
</dbReference>
<proteinExistence type="predicted"/>
<keyword evidence="2" id="KW-1185">Reference proteome</keyword>
<gene>
    <name evidence="1" type="ORF">DEO27_030080</name>
</gene>
<dbReference type="KEGG" id="mrub:DEO27_030080"/>
<dbReference type="AlphaFoldDB" id="A0A5C1I7Q3"/>
<dbReference type="Proteomes" id="UP000251402">
    <property type="component" value="Chromosome"/>
</dbReference>
<sequence length="266" mass="28923">MKHNYKIIVLLLAGIIAIYTSCHKLNMVPANQSTVSKKEASVQIAQSLVGIFNPENGGFDFKNGLSMPTNLSLNKKGKIKVQSVDPKPECGAKKDTTISLNLDESDTSKLDIWAKVKYELTCTNGIPSGVTANDSLNMTMVSGEYKLLLKMGENLTLRSLNPGVAHAQYSFDGPVNYYAKVDYTKPTTDNPNVEGTFNYNFKSIVVDPTKDPDFILSGSATFASKGNIGKNTWNYKGTITFLGGHKAKITIEGTVYTADLMTGEVN</sequence>
<name>A0A5C1I7Q3_9SPHI</name>
<evidence type="ECO:0000313" key="2">
    <source>
        <dbReference type="Proteomes" id="UP000251402"/>
    </source>
</evidence>
<organism evidence="1 2">
    <name type="scientific">Mucilaginibacter rubeus</name>
    <dbReference type="NCBI Taxonomy" id="2027860"/>
    <lineage>
        <taxon>Bacteria</taxon>
        <taxon>Pseudomonadati</taxon>
        <taxon>Bacteroidota</taxon>
        <taxon>Sphingobacteriia</taxon>
        <taxon>Sphingobacteriales</taxon>
        <taxon>Sphingobacteriaceae</taxon>
        <taxon>Mucilaginibacter</taxon>
    </lineage>
</organism>
<dbReference type="OrthoDB" id="797125at2"/>